<dbReference type="Proteomes" id="UP000314294">
    <property type="component" value="Unassembled WGS sequence"/>
</dbReference>
<evidence type="ECO:0000313" key="3">
    <source>
        <dbReference type="Proteomes" id="UP000314294"/>
    </source>
</evidence>
<dbReference type="AlphaFoldDB" id="A0A4Z2H270"/>
<evidence type="ECO:0000256" key="1">
    <source>
        <dbReference type="SAM" id="MobiDB-lite"/>
    </source>
</evidence>
<comment type="caution">
    <text evidence="2">The sequence shown here is derived from an EMBL/GenBank/DDBJ whole genome shotgun (WGS) entry which is preliminary data.</text>
</comment>
<gene>
    <name evidence="2" type="ORF">EYF80_030633</name>
</gene>
<dbReference type="EMBL" id="SRLO01000362">
    <property type="protein sequence ID" value="TNN59183.1"/>
    <property type="molecule type" value="Genomic_DNA"/>
</dbReference>
<feature type="compositionally biased region" description="Basic and acidic residues" evidence="1">
    <location>
        <begin position="97"/>
        <end position="109"/>
    </location>
</feature>
<sequence length="109" mass="12351">MYKRSSYDGWLPRSPTETDIWSRVAGAVRVRSTRPMAVNNIPHKEANLEDRPTESLSTNPELLTHLLLDETLQRLSMDILYPRCHSDRSGGQTQTRGSEELKEEARGAA</sequence>
<accession>A0A4Z2H270</accession>
<name>A0A4Z2H270_9TELE</name>
<evidence type="ECO:0000313" key="2">
    <source>
        <dbReference type="EMBL" id="TNN59183.1"/>
    </source>
</evidence>
<organism evidence="2 3">
    <name type="scientific">Liparis tanakae</name>
    <name type="common">Tanaka's snailfish</name>
    <dbReference type="NCBI Taxonomy" id="230148"/>
    <lineage>
        <taxon>Eukaryota</taxon>
        <taxon>Metazoa</taxon>
        <taxon>Chordata</taxon>
        <taxon>Craniata</taxon>
        <taxon>Vertebrata</taxon>
        <taxon>Euteleostomi</taxon>
        <taxon>Actinopterygii</taxon>
        <taxon>Neopterygii</taxon>
        <taxon>Teleostei</taxon>
        <taxon>Neoteleostei</taxon>
        <taxon>Acanthomorphata</taxon>
        <taxon>Eupercaria</taxon>
        <taxon>Perciformes</taxon>
        <taxon>Cottioidei</taxon>
        <taxon>Cottales</taxon>
        <taxon>Liparidae</taxon>
        <taxon>Liparis</taxon>
    </lineage>
</organism>
<protein>
    <submittedName>
        <fullName evidence="2">Uncharacterized protein</fullName>
    </submittedName>
</protein>
<keyword evidence="3" id="KW-1185">Reference proteome</keyword>
<feature type="region of interest" description="Disordered" evidence="1">
    <location>
        <begin position="84"/>
        <end position="109"/>
    </location>
</feature>
<reference evidence="2 3" key="1">
    <citation type="submission" date="2019-03" db="EMBL/GenBank/DDBJ databases">
        <title>First draft genome of Liparis tanakae, snailfish: a comprehensive survey of snailfish specific genes.</title>
        <authorList>
            <person name="Kim W."/>
            <person name="Song I."/>
            <person name="Jeong J.-H."/>
            <person name="Kim D."/>
            <person name="Kim S."/>
            <person name="Ryu S."/>
            <person name="Song J.Y."/>
            <person name="Lee S.K."/>
        </authorList>
    </citation>
    <scope>NUCLEOTIDE SEQUENCE [LARGE SCALE GENOMIC DNA]</scope>
    <source>
        <tissue evidence="2">Muscle</tissue>
    </source>
</reference>
<proteinExistence type="predicted"/>